<sequence length="90" mass="9204">MRPLLCALAGLALLRAAGALADGREDRGAPGDRGERPAGPAGGAGLEPAPGTLQPRPRPPRRRWLLSPGAGAQQLEVVHLPVVHLPGSTL</sequence>
<dbReference type="GeneID" id="116537184"/>
<keyword evidence="3" id="KW-1185">Reference proteome</keyword>
<feature type="chain" id="PRO_5027017806" evidence="2">
    <location>
        <begin position="20"/>
        <end position="90"/>
    </location>
</feature>
<feature type="compositionally biased region" description="Basic and acidic residues" evidence="1">
    <location>
        <begin position="22"/>
        <end position="36"/>
    </location>
</feature>
<dbReference type="RefSeq" id="XP_032115125.1">
    <property type="nucleotide sequence ID" value="XM_032259234.1"/>
</dbReference>
<evidence type="ECO:0000313" key="4">
    <source>
        <dbReference type="RefSeq" id="XP_032115125.1"/>
    </source>
</evidence>
<name>A0A6J3GBH1_SAPAP</name>
<reference evidence="4" key="1">
    <citation type="submission" date="2025-08" db="UniProtKB">
        <authorList>
            <consortium name="RefSeq"/>
        </authorList>
    </citation>
    <scope>IDENTIFICATION</scope>
    <source>
        <tissue evidence="4">Blood</tissue>
    </source>
</reference>
<dbReference type="AlphaFoldDB" id="A0A6J3GBH1"/>
<evidence type="ECO:0000256" key="2">
    <source>
        <dbReference type="SAM" id="SignalP"/>
    </source>
</evidence>
<dbReference type="CTD" id="219348"/>
<evidence type="ECO:0000256" key="1">
    <source>
        <dbReference type="SAM" id="MobiDB-lite"/>
    </source>
</evidence>
<proteinExistence type="predicted"/>
<dbReference type="Proteomes" id="UP000504640">
    <property type="component" value="Unplaced"/>
</dbReference>
<feature type="signal peptide" evidence="2">
    <location>
        <begin position="1"/>
        <end position="19"/>
    </location>
</feature>
<keyword evidence="2" id="KW-0732">Signal</keyword>
<gene>
    <name evidence="4" type="primary">PLAC9</name>
</gene>
<feature type="region of interest" description="Disordered" evidence="1">
    <location>
        <begin position="21"/>
        <end position="70"/>
    </location>
</feature>
<accession>A0A6J3GBH1</accession>
<evidence type="ECO:0000313" key="3">
    <source>
        <dbReference type="Proteomes" id="UP000504640"/>
    </source>
</evidence>
<protein>
    <submittedName>
        <fullName evidence="4">Placenta-specific protein 9 isoform X4</fullName>
    </submittedName>
</protein>
<organism evidence="3 4">
    <name type="scientific">Sapajus apella</name>
    <name type="common">Brown-capped capuchin</name>
    <name type="synonym">Cebus apella</name>
    <dbReference type="NCBI Taxonomy" id="9515"/>
    <lineage>
        <taxon>Eukaryota</taxon>
        <taxon>Metazoa</taxon>
        <taxon>Chordata</taxon>
        <taxon>Craniata</taxon>
        <taxon>Vertebrata</taxon>
        <taxon>Euteleostomi</taxon>
        <taxon>Mammalia</taxon>
        <taxon>Eutheria</taxon>
        <taxon>Euarchontoglires</taxon>
        <taxon>Primates</taxon>
        <taxon>Haplorrhini</taxon>
        <taxon>Platyrrhini</taxon>
        <taxon>Cebidae</taxon>
        <taxon>Cebinae</taxon>
        <taxon>Sapajus</taxon>
    </lineage>
</organism>